<dbReference type="PROSITE" id="PS51318">
    <property type="entry name" value="TAT"/>
    <property type="match status" value="1"/>
</dbReference>
<keyword evidence="1" id="KW-0732">Signal</keyword>
<name>A0A380TGZ8_9ZZZZ</name>
<dbReference type="PANTHER" id="PTHR33376:SF5">
    <property type="entry name" value="EXTRACYTOPLASMIC SOLUTE RECEPTOR PROTEIN"/>
    <property type="match status" value="1"/>
</dbReference>
<dbReference type="Gene3D" id="3.40.190.10">
    <property type="entry name" value="Periplasmic binding protein-like II"/>
    <property type="match status" value="1"/>
</dbReference>
<dbReference type="Pfam" id="PF03480">
    <property type="entry name" value="DctP"/>
    <property type="match status" value="1"/>
</dbReference>
<dbReference type="InterPro" id="IPR019546">
    <property type="entry name" value="TAT_signal_bac_arc"/>
</dbReference>
<dbReference type="Gene3D" id="3.40.190.170">
    <property type="entry name" value="Bacterial extracellular solute-binding protein, family 7"/>
    <property type="match status" value="1"/>
</dbReference>
<gene>
    <name evidence="2" type="primary">takP</name>
    <name evidence="2" type="ORF">DF3PB_3490004</name>
</gene>
<dbReference type="InterPro" id="IPR041722">
    <property type="entry name" value="TakP/all3028"/>
</dbReference>
<protein>
    <submittedName>
        <fullName evidence="2">Alpha-keto acid-binding periplasmic protein TakP</fullName>
    </submittedName>
</protein>
<dbReference type="GO" id="GO:0031317">
    <property type="term" value="C:tripartite ATP-independent periplasmic transporter complex"/>
    <property type="evidence" value="ECO:0007669"/>
    <property type="project" value="InterPro"/>
</dbReference>
<dbReference type="InterPro" id="IPR038404">
    <property type="entry name" value="TRAP_DctP_sf"/>
</dbReference>
<dbReference type="PANTHER" id="PTHR33376">
    <property type="match status" value="1"/>
</dbReference>
<dbReference type="NCBIfam" id="TIGR01409">
    <property type="entry name" value="TAT_signal_seq"/>
    <property type="match status" value="1"/>
</dbReference>
<dbReference type="InterPro" id="IPR006311">
    <property type="entry name" value="TAT_signal"/>
</dbReference>
<dbReference type="InterPro" id="IPR026289">
    <property type="entry name" value="SBP_TakP-like"/>
</dbReference>
<organism evidence="2">
    <name type="scientific">metagenome</name>
    <dbReference type="NCBI Taxonomy" id="256318"/>
    <lineage>
        <taxon>unclassified sequences</taxon>
        <taxon>metagenomes</taxon>
    </lineage>
</organism>
<dbReference type="CDD" id="cd13682">
    <property type="entry name" value="PBP2_TRAP_alpha-ketoacid"/>
    <property type="match status" value="1"/>
</dbReference>
<reference evidence="2" key="1">
    <citation type="submission" date="2018-07" db="EMBL/GenBank/DDBJ databases">
        <authorList>
            <person name="Quirk P.G."/>
            <person name="Krulwich T.A."/>
        </authorList>
    </citation>
    <scope>NUCLEOTIDE SEQUENCE</scope>
</reference>
<evidence type="ECO:0000313" key="2">
    <source>
        <dbReference type="EMBL" id="SUS06924.1"/>
    </source>
</evidence>
<dbReference type="InterPro" id="IPR018389">
    <property type="entry name" value="DctP_fam"/>
</dbReference>
<evidence type="ECO:0000256" key="1">
    <source>
        <dbReference type="ARBA" id="ARBA00022729"/>
    </source>
</evidence>
<accession>A0A380TGZ8</accession>
<dbReference type="EMBL" id="UIDG01000278">
    <property type="protein sequence ID" value="SUS06924.1"/>
    <property type="molecule type" value="Genomic_DNA"/>
</dbReference>
<dbReference type="AlphaFoldDB" id="A0A380TGZ8"/>
<sequence length="363" mass="40718">MKRRTFLKTAGVAAAATTIAAPAIAQSQPEIKWRCASSFPKSLDTIYGAAEIVAKRVAEITDNKFQIRVFAGGEIVPGLQVLDAVQNETVECGHTVSYYYWGKDPTIAMETAVPFAMNCRQMNAWMYYGGGIDLFREFYKQYNIISFPSGNTNTQMGGWFRKEINSVNDMKGLKMRIGGFAGQVMAKLGVVPQQIAGGDIYPSLEKGTIDAAEWIGPYDDEKLGFQKVAKYYYYPGWWEGGPMLNFYVNIKQWESLPKHYQAALESACAEANVLTIAKYDAFNPPALKRLIAGGAVLKAYPREVLEAAYKAANEVYAETSAKNAWFKRVFDNMIAFRDEQYQWFSVAEMTFDRFMAAQIAKRQ</sequence>
<dbReference type="GO" id="GO:0043177">
    <property type="term" value="F:organic acid binding"/>
    <property type="evidence" value="ECO:0007669"/>
    <property type="project" value="InterPro"/>
</dbReference>
<dbReference type="PIRSF" id="PIRSF039026">
    <property type="entry name" value="SiaP"/>
    <property type="match status" value="1"/>
</dbReference>
<proteinExistence type="predicted"/>
<dbReference type="GO" id="GO:0055085">
    <property type="term" value="P:transmembrane transport"/>
    <property type="evidence" value="ECO:0007669"/>
    <property type="project" value="InterPro"/>
</dbReference>
<dbReference type="GO" id="GO:0015849">
    <property type="term" value="P:organic acid transport"/>
    <property type="evidence" value="ECO:0007669"/>
    <property type="project" value="InterPro"/>
</dbReference>